<accession>A0A1W6A7Y7</accession>
<gene>
    <name evidence="2" type="ORF">B7492_11820</name>
</gene>
<evidence type="ECO:0000256" key="1">
    <source>
        <dbReference type="SAM" id="Phobius"/>
    </source>
</evidence>
<organism evidence="2 3">
    <name type="scientific">Bacillus mycoides</name>
    <dbReference type="NCBI Taxonomy" id="1405"/>
    <lineage>
        <taxon>Bacteria</taxon>
        <taxon>Bacillati</taxon>
        <taxon>Bacillota</taxon>
        <taxon>Bacilli</taxon>
        <taxon>Bacillales</taxon>
        <taxon>Bacillaceae</taxon>
        <taxon>Bacillus</taxon>
        <taxon>Bacillus cereus group</taxon>
    </lineage>
</organism>
<keyword evidence="1" id="KW-1133">Transmembrane helix</keyword>
<dbReference type="AlphaFoldDB" id="A0A1W6A7Y7"/>
<name>A0A1W6A7Y7_BACMY</name>
<proteinExistence type="predicted"/>
<evidence type="ECO:0000313" key="3">
    <source>
        <dbReference type="Proteomes" id="UP000192932"/>
    </source>
</evidence>
<dbReference type="Proteomes" id="UP000192932">
    <property type="component" value="Chromosome"/>
</dbReference>
<keyword evidence="1" id="KW-0472">Membrane</keyword>
<keyword evidence="1" id="KW-0812">Transmembrane</keyword>
<reference evidence="2 3" key="1">
    <citation type="submission" date="2017-04" db="EMBL/GenBank/DDBJ databases">
        <title>The Characteristic of a Fine Plant Growth-Promoting Rhizobacteria Bacillus mycoides Gnyt1 and its Whole Genome Sequencing Analysis.</title>
        <authorList>
            <person name="Li J.H."/>
            <person name="Yao T."/>
        </authorList>
    </citation>
    <scope>NUCLEOTIDE SEQUENCE [LARGE SCALE GENOMIC DNA]</scope>
    <source>
        <strain evidence="2 3">Gnyt1</strain>
    </source>
</reference>
<protein>
    <submittedName>
        <fullName evidence="2">Uncharacterized protein</fullName>
    </submittedName>
</protein>
<sequence>MYRKEQLMKVLFERVIINAYSITIICLFNQMVKSLAKKLHSCTTKQLVNKTNCLLYKRNATLTEIVRNLELQK</sequence>
<dbReference type="EMBL" id="CP020743">
    <property type="protein sequence ID" value="ARJ21882.1"/>
    <property type="molecule type" value="Genomic_DNA"/>
</dbReference>
<evidence type="ECO:0000313" key="2">
    <source>
        <dbReference type="EMBL" id="ARJ21882.1"/>
    </source>
</evidence>
<feature type="transmembrane region" description="Helical" evidence="1">
    <location>
        <begin position="12"/>
        <end position="32"/>
    </location>
</feature>